<dbReference type="EMBL" id="ACHM02000001">
    <property type="protein sequence ID" value="EFH93868.1"/>
    <property type="molecule type" value="Genomic_DNA"/>
</dbReference>
<dbReference type="STRING" id="525282.HMPREF0391_10236"/>
<protein>
    <submittedName>
        <fullName evidence="1">Uncharacterized protein</fullName>
    </submittedName>
</protein>
<dbReference type="RefSeq" id="WP_002834980.1">
    <property type="nucleotide sequence ID" value="NZ_CM000955.1"/>
</dbReference>
<dbReference type="HOGENOM" id="CLU_731046_0_0_9"/>
<gene>
    <name evidence="1" type="ORF">HMPREF0391_10236</name>
</gene>
<accession>D6S714</accession>
<dbReference type="Proteomes" id="UP000004063">
    <property type="component" value="Chromosome"/>
</dbReference>
<dbReference type="eggNOG" id="ENOG5030GGX">
    <property type="taxonomic scope" value="Bacteria"/>
</dbReference>
<organism evidence="1">
    <name type="scientific">Finegoldia magna ATCC 53516</name>
    <dbReference type="NCBI Taxonomy" id="525282"/>
    <lineage>
        <taxon>Bacteria</taxon>
        <taxon>Bacillati</taxon>
        <taxon>Bacillota</taxon>
        <taxon>Tissierellia</taxon>
        <taxon>Tissierellales</taxon>
        <taxon>Peptoniphilaceae</taxon>
        <taxon>Finegoldia</taxon>
    </lineage>
</organism>
<comment type="caution">
    <text evidence="1">The sequence shown here is derived from an EMBL/GenBank/DDBJ whole genome shotgun (WGS) entry which is preliminary data.</text>
</comment>
<name>D6S714_FINMA</name>
<proteinExistence type="predicted"/>
<evidence type="ECO:0000313" key="1">
    <source>
        <dbReference type="EMBL" id="EFH93868.1"/>
    </source>
</evidence>
<reference evidence="1" key="1">
    <citation type="submission" date="2010-05" db="EMBL/GenBank/DDBJ databases">
        <authorList>
            <person name="Muzny D."/>
            <person name="Qin X."/>
            <person name="Buhay C."/>
            <person name="Dugan-Rocha S."/>
            <person name="Ding Y."/>
            <person name="Chen G."/>
            <person name="Hawes A."/>
            <person name="Holder M."/>
            <person name="Jhangiani S."/>
            <person name="Johnson A."/>
            <person name="Khan Z."/>
            <person name="Li Z."/>
            <person name="Liu W."/>
            <person name="Liu X."/>
            <person name="Perez L."/>
            <person name="Shen H."/>
            <person name="Wang Q."/>
            <person name="Watt J."/>
            <person name="Xi L."/>
            <person name="Xin Y."/>
            <person name="Zhou J."/>
            <person name="Deng J."/>
            <person name="Jiang H."/>
            <person name="Liu Y."/>
            <person name="Qu J."/>
            <person name="Song X.-Z."/>
            <person name="Zhang L."/>
            <person name="Villasana D."/>
            <person name="Johnson A."/>
            <person name="Liu J."/>
            <person name="Liyanage D."/>
            <person name="Lorensuhewa L."/>
            <person name="Robinson T."/>
            <person name="Song A."/>
            <person name="Song B.-B."/>
            <person name="Dinh H."/>
            <person name="Thornton R."/>
            <person name="Coyle M."/>
            <person name="Francisco L."/>
            <person name="Jackson L."/>
            <person name="Javaid M."/>
            <person name="Korchina V."/>
            <person name="Kovar C."/>
            <person name="Mata R."/>
            <person name="Mathew T."/>
            <person name="Ngo R."/>
            <person name="Nguyen L."/>
            <person name="Nguyen N."/>
            <person name="Okwuonu G."/>
            <person name="Ongeri F."/>
            <person name="Pham C."/>
            <person name="Simmons D."/>
            <person name="Wilczek-Boney K."/>
            <person name="Hale W."/>
            <person name="Jakkamsetti A."/>
            <person name="Pham P."/>
            <person name="Ruth R."/>
            <person name="San Lucas F."/>
            <person name="Warren J."/>
            <person name="Zhang J."/>
            <person name="Zhao Z."/>
            <person name="Zhou C."/>
            <person name="Zhu D."/>
            <person name="Lee S."/>
            <person name="Bess C."/>
            <person name="Blankenburg K."/>
            <person name="Forbes L."/>
            <person name="Fu Q."/>
            <person name="Gubbala S."/>
            <person name="Hirani K."/>
            <person name="Jayaseelan J.C."/>
            <person name="Lara F."/>
            <person name="Munidasa M."/>
            <person name="Palculict T."/>
            <person name="Patil S."/>
            <person name="Pu L.-L."/>
            <person name="Saada N."/>
            <person name="Tang L."/>
            <person name="Weissenberger G."/>
            <person name="Zhu Y."/>
            <person name="Hemphill L."/>
            <person name="Shang Y."/>
            <person name="Youmans B."/>
            <person name="Ayvaz T."/>
            <person name="Ross M."/>
            <person name="Santibanez J."/>
            <person name="Aqrawi P."/>
            <person name="Gross S."/>
            <person name="Joshi V."/>
            <person name="Fowler G."/>
            <person name="Nazareth L."/>
            <person name="Reid J."/>
            <person name="Worley K."/>
            <person name="Petrosino J."/>
            <person name="Highlander S."/>
            <person name="Gibbs R."/>
        </authorList>
    </citation>
    <scope>NUCLEOTIDE SEQUENCE [LARGE SCALE GENOMIC DNA]</scope>
    <source>
        <strain evidence="1">ATCC 53516</strain>
    </source>
</reference>
<sequence length="378" mass="44211">MTKKSEELKKSKELEETRALEKLVESYKEKKDKVETIDEFLRKYNPWKGKDFDDLLDDFFAALKNDDKEFSWLKIDNGLYKELKDKNGRAASIDYGIPSHVRGDVENGTVFLCLVNPNIDVKVAMCEAVQMKNNKDIKKYIFNSSSKGGILYKELEKNGLEKPGYYTDKYLNGLLKIINDSENVENNENSIYYKEISKKIVNLEAFPFRSSSPNFARKTTKDYENRFANCLVKSTSKVSMLSARIIIWKILEYINNPKGKVKPVFIFRRFNQAWRPSIENVLRKDFFEKDKDDSVKEDKGDSVKEDKAINIAIDNIIKELHKEYFYTLRHLDNDNFSEITKNDIYKNNKKISTNEAKYDEFKTLIINALSLQKDDQEN</sequence>
<dbReference type="AlphaFoldDB" id="D6S714"/>